<protein>
    <recommendedName>
        <fullName evidence="3">WD40 repeat protein</fullName>
    </recommendedName>
</protein>
<dbReference type="RefSeq" id="WP_149838535.1">
    <property type="nucleotide sequence ID" value="NZ_VUOC01000002.1"/>
</dbReference>
<organism evidence="1 2">
    <name type="scientific">Chitinophaga agrisoli</name>
    <dbReference type="NCBI Taxonomy" id="2607653"/>
    <lineage>
        <taxon>Bacteria</taxon>
        <taxon>Pseudomonadati</taxon>
        <taxon>Bacteroidota</taxon>
        <taxon>Chitinophagia</taxon>
        <taxon>Chitinophagales</taxon>
        <taxon>Chitinophagaceae</taxon>
        <taxon>Chitinophaga</taxon>
    </lineage>
</organism>
<proteinExistence type="predicted"/>
<evidence type="ECO:0000313" key="1">
    <source>
        <dbReference type="EMBL" id="KAA2243660.1"/>
    </source>
</evidence>
<dbReference type="Proteomes" id="UP000324611">
    <property type="component" value="Unassembled WGS sequence"/>
</dbReference>
<evidence type="ECO:0008006" key="3">
    <source>
        <dbReference type="Google" id="ProtNLM"/>
    </source>
</evidence>
<evidence type="ECO:0000313" key="2">
    <source>
        <dbReference type="Proteomes" id="UP000324611"/>
    </source>
</evidence>
<name>A0A5B2VYP1_9BACT</name>
<reference evidence="1 2" key="2">
    <citation type="submission" date="2019-09" db="EMBL/GenBank/DDBJ databases">
        <authorList>
            <person name="Jin C."/>
        </authorList>
    </citation>
    <scope>NUCLEOTIDE SEQUENCE [LARGE SCALE GENOMIC DNA]</scope>
    <source>
        <strain evidence="1 2">BN140078</strain>
    </source>
</reference>
<dbReference type="AlphaFoldDB" id="A0A5B2VYP1"/>
<sequence length="457" mass="51297">MEQQEKVLTKGTGNFFFGFHDLVAWNNAGDKLLALRIDNILTPPNPNVPCDIGFVNGDNSFVKLGETYAYNYPQGARQQWVGNSDLFVVNDRVNGAWRSKVYNASTRECTAVLDYPTHVITDDGWAFGLDYARLNRVGGYGYTGLPDAHADSHTPENTGIVKHNIHTKKYSQLVSIKAVANFQMNPNLGNHHYLTHLLLNPSQNRIAFLHRYKLKDGGETTRLMTIGTDGKNLQCLATGFLSHFDWKDNNHIAIWGRTGSGVEKLRNSLLYKMLPSGLISQGKKLIKKLLYKQPKGAAAKPNSAFNWLLFKDENNAEPGFLAKGIINEDGHPMFCPANRDWMICDTYPDENGIRTLFLFQYSTQRRVDLGQYKMIDTKPDLTQAQLVLNGVDKGVLKAFSLEQMAFTRSGLHCDLHPRWKKDGTMVAFDSIHEGSRLIYGYDVSNIVLKNGSAATHH</sequence>
<gene>
    <name evidence="1" type="ORF">F0L74_14365</name>
</gene>
<keyword evidence="2" id="KW-1185">Reference proteome</keyword>
<comment type="caution">
    <text evidence="1">The sequence shown here is derived from an EMBL/GenBank/DDBJ whole genome shotgun (WGS) entry which is preliminary data.</text>
</comment>
<dbReference type="EMBL" id="VUOC01000002">
    <property type="protein sequence ID" value="KAA2243660.1"/>
    <property type="molecule type" value="Genomic_DNA"/>
</dbReference>
<reference evidence="1 2" key="1">
    <citation type="submission" date="2019-09" db="EMBL/GenBank/DDBJ databases">
        <title>Chitinophaga ginsengihumi sp. nov., isolated from soil of ginseng rhizosphere.</title>
        <authorList>
            <person name="Lee J."/>
        </authorList>
    </citation>
    <scope>NUCLEOTIDE SEQUENCE [LARGE SCALE GENOMIC DNA]</scope>
    <source>
        <strain evidence="1 2">BN140078</strain>
    </source>
</reference>
<accession>A0A5B2VYP1</accession>